<protein>
    <submittedName>
        <fullName evidence="2">Uncharacterized protein</fullName>
    </submittedName>
</protein>
<sequence length="71" mass="7425">MALRGQGSSSSHGWGRSTKARPQRLGQDAALLGSPLGAPGGPWKPSQGPPPRPRRAASRRQAFSLEPLSPT</sequence>
<name>A0AA35KI68_9SAUR</name>
<evidence type="ECO:0000256" key="1">
    <source>
        <dbReference type="SAM" id="MobiDB-lite"/>
    </source>
</evidence>
<dbReference type="Proteomes" id="UP001178461">
    <property type="component" value="Chromosome 7"/>
</dbReference>
<feature type="compositionally biased region" description="Polar residues" evidence="1">
    <location>
        <begin position="1"/>
        <end position="12"/>
    </location>
</feature>
<keyword evidence="3" id="KW-1185">Reference proteome</keyword>
<gene>
    <name evidence="2" type="ORF">PODLI_1B035770</name>
</gene>
<organism evidence="2 3">
    <name type="scientific">Podarcis lilfordi</name>
    <name type="common">Lilford's wall lizard</name>
    <dbReference type="NCBI Taxonomy" id="74358"/>
    <lineage>
        <taxon>Eukaryota</taxon>
        <taxon>Metazoa</taxon>
        <taxon>Chordata</taxon>
        <taxon>Craniata</taxon>
        <taxon>Vertebrata</taxon>
        <taxon>Euteleostomi</taxon>
        <taxon>Lepidosauria</taxon>
        <taxon>Squamata</taxon>
        <taxon>Bifurcata</taxon>
        <taxon>Unidentata</taxon>
        <taxon>Episquamata</taxon>
        <taxon>Laterata</taxon>
        <taxon>Lacertibaenia</taxon>
        <taxon>Lacertidae</taxon>
        <taxon>Podarcis</taxon>
    </lineage>
</organism>
<feature type="region of interest" description="Disordered" evidence="1">
    <location>
        <begin position="1"/>
        <end position="71"/>
    </location>
</feature>
<accession>A0AA35KI68</accession>
<dbReference type="AlphaFoldDB" id="A0AA35KI68"/>
<proteinExistence type="predicted"/>
<feature type="compositionally biased region" description="Low complexity" evidence="1">
    <location>
        <begin position="29"/>
        <end position="46"/>
    </location>
</feature>
<dbReference type="EMBL" id="OX395132">
    <property type="protein sequence ID" value="CAI5778776.1"/>
    <property type="molecule type" value="Genomic_DNA"/>
</dbReference>
<reference evidence="2" key="1">
    <citation type="submission" date="2022-12" db="EMBL/GenBank/DDBJ databases">
        <authorList>
            <person name="Alioto T."/>
            <person name="Alioto T."/>
            <person name="Gomez Garrido J."/>
        </authorList>
    </citation>
    <scope>NUCLEOTIDE SEQUENCE</scope>
</reference>
<evidence type="ECO:0000313" key="2">
    <source>
        <dbReference type="EMBL" id="CAI5778776.1"/>
    </source>
</evidence>
<evidence type="ECO:0000313" key="3">
    <source>
        <dbReference type="Proteomes" id="UP001178461"/>
    </source>
</evidence>